<gene>
    <name evidence="2" type="ORF">QQ008_21875</name>
</gene>
<dbReference type="RefSeq" id="WP_346754080.1">
    <property type="nucleotide sequence ID" value="NZ_JAUJEA010000009.1"/>
</dbReference>
<keyword evidence="3" id="KW-1185">Reference proteome</keyword>
<sequence length="80" mass="9239">MENEHIQEKNNKGQKYTKKKPQYLKYTGLGFQMLASILVGAWLGAKLDTLMKMELPIFTIVFIFIFFIGSMIVLVKNLPK</sequence>
<name>A0ABT8KTJ0_9BACT</name>
<evidence type="ECO:0000256" key="1">
    <source>
        <dbReference type="SAM" id="Phobius"/>
    </source>
</evidence>
<organism evidence="2 3">
    <name type="scientific">Splendidivirga corallicola</name>
    <dbReference type="NCBI Taxonomy" id="3051826"/>
    <lineage>
        <taxon>Bacteria</taxon>
        <taxon>Pseudomonadati</taxon>
        <taxon>Bacteroidota</taxon>
        <taxon>Cytophagia</taxon>
        <taxon>Cytophagales</taxon>
        <taxon>Splendidivirgaceae</taxon>
        <taxon>Splendidivirga</taxon>
    </lineage>
</organism>
<protein>
    <submittedName>
        <fullName evidence="2">AtpZ/AtpI family protein</fullName>
    </submittedName>
</protein>
<keyword evidence="1" id="KW-0472">Membrane</keyword>
<reference evidence="2" key="1">
    <citation type="submission" date="2023-06" db="EMBL/GenBank/DDBJ databases">
        <title>Genomic of Parafulvivirga corallium.</title>
        <authorList>
            <person name="Wang G."/>
        </authorList>
    </citation>
    <scope>NUCLEOTIDE SEQUENCE</scope>
    <source>
        <strain evidence="2">BMA10</strain>
    </source>
</reference>
<proteinExistence type="predicted"/>
<evidence type="ECO:0000313" key="3">
    <source>
        <dbReference type="Proteomes" id="UP001172082"/>
    </source>
</evidence>
<accession>A0ABT8KTJ0</accession>
<dbReference type="InterPro" id="IPR032820">
    <property type="entry name" value="ATPase_put"/>
</dbReference>
<dbReference type="Proteomes" id="UP001172082">
    <property type="component" value="Unassembled WGS sequence"/>
</dbReference>
<comment type="caution">
    <text evidence="2">The sequence shown here is derived from an EMBL/GenBank/DDBJ whole genome shotgun (WGS) entry which is preliminary data.</text>
</comment>
<feature type="transmembrane region" description="Helical" evidence="1">
    <location>
        <begin position="23"/>
        <end position="43"/>
    </location>
</feature>
<evidence type="ECO:0000313" key="2">
    <source>
        <dbReference type="EMBL" id="MDN5204056.1"/>
    </source>
</evidence>
<feature type="transmembrane region" description="Helical" evidence="1">
    <location>
        <begin position="55"/>
        <end position="75"/>
    </location>
</feature>
<dbReference type="EMBL" id="JAUJEA010000009">
    <property type="protein sequence ID" value="MDN5204056.1"/>
    <property type="molecule type" value="Genomic_DNA"/>
</dbReference>
<keyword evidence="1" id="KW-0812">Transmembrane</keyword>
<keyword evidence="1" id="KW-1133">Transmembrane helix</keyword>
<dbReference type="Pfam" id="PF09527">
    <property type="entry name" value="ATPase_gene1"/>
    <property type="match status" value="1"/>
</dbReference>